<protein>
    <recommendedName>
        <fullName evidence="2">Isoprenyl transferase</fullName>
        <ecNumber evidence="2">2.5.1.-</ecNumber>
    </recommendedName>
</protein>
<evidence type="ECO:0000313" key="4">
    <source>
        <dbReference type="Proteomes" id="UP000741013"/>
    </source>
</evidence>
<comment type="cofactor">
    <cofactor evidence="2">
        <name>Mg(2+)</name>
        <dbReference type="ChEBI" id="CHEBI:18420"/>
    </cofactor>
    <text evidence="2">Binds 2 magnesium ions per subunit.</text>
</comment>
<dbReference type="PROSITE" id="PS01066">
    <property type="entry name" value="UPP_SYNTHASE"/>
    <property type="match status" value="1"/>
</dbReference>
<feature type="binding site" evidence="2">
    <location>
        <position position="336"/>
    </location>
    <ligand>
        <name>Mg(2+)</name>
        <dbReference type="ChEBI" id="CHEBI:18420"/>
    </ligand>
</feature>
<feature type="binding site" evidence="2">
    <location>
        <position position="385"/>
    </location>
    <ligand>
        <name>substrate</name>
    </ligand>
</feature>
<dbReference type="Proteomes" id="UP000741013">
    <property type="component" value="Unassembled WGS sequence"/>
</dbReference>
<feature type="binding site" evidence="2">
    <location>
        <position position="504"/>
    </location>
    <ligand>
        <name>substrate</name>
    </ligand>
</feature>
<comment type="caution">
    <text evidence="2">Lacks conserved residue(s) required for the propagation of feature annotation.</text>
</comment>
<feature type="binding site" evidence="2">
    <location>
        <begin position="510"/>
        <end position="512"/>
    </location>
    <ligand>
        <name>substrate</name>
    </ligand>
</feature>
<dbReference type="InterPro" id="IPR008949">
    <property type="entry name" value="Isoprenoid_synthase_dom_sf"/>
</dbReference>
<organism evidence="3 4">
    <name type="scientific">Amycolatopsis magusensis</name>
    <dbReference type="NCBI Taxonomy" id="882444"/>
    <lineage>
        <taxon>Bacteria</taxon>
        <taxon>Bacillati</taxon>
        <taxon>Actinomycetota</taxon>
        <taxon>Actinomycetes</taxon>
        <taxon>Pseudonocardiales</taxon>
        <taxon>Pseudonocardiaceae</taxon>
        <taxon>Amycolatopsis</taxon>
    </lineage>
</organism>
<reference evidence="3 4" key="1">
    <citation type="submission" date="2021-03" db="EMBL/GenBank/DDBJ databases">
        <title>Sequencing the genomes of 1000 actinobacteria strains.</title>
        <authorList>
            <person name="Klenk H.-P."/>
        </authorList>
    </citation>
    <scope>NUCLEOTIDE SEQUENCE [LARGE SCALE GENOMIC DNA]</scope>
    <source>
        <strain evidence="3 4">DSM 45510</strain>
    </source>
</reference>
<feature type="binding site" evidence="2">
    <location>
        <position position="341"/>
    </location>
    <ligand>
        <name>substrate</name>
    </ligand>
</feature>
<comment type="caution">
    <text evidence="3">The sequence shown here is derived from an EMBL/GenBank/DDBJ whole genome shotgun (WGS) entry which is preliminary data.</text>
</comment>
<keyword evidence="1 2" id="KW-0808">Transferase</keyword>
<evidence type="ECO:0000256" key="1">
    <source>
        <dbReference type="ARBA" id="ARBA00022679"/>
    </source>
</evidence>
<dbReference type="EMBL" id="JAGGMS010000001">
    <property type="protein sequence ID" value="MBP2183709.1"/>
    <property type="molecule type" value="Genomic_DNA"/>
</dbReference>
<evidence type="ECO:0000313" key="3">
    <source>
        <dbReference type="EMBL" id="MBP2183709.1"/>
    </source>
</evidence>
<feature type="active site" description="Proton acceptor" evidence="2">
    <location>
        <position position="384"/>
    </location>
</feature>
<keyword evidence="4" id="KW-1185">Reference proteome</keyword>
<dbReference type="Gene3D" id="1.10.600.10">
    <property type="entry name" value="Farnesyl Diphosphate Synthase"/>
    <property type="match status" value="1"/>
</dbReference>
<comment type="subunit">
    <text evidence="2">Homodimer.</text>
</comment>
<dbReference type="InterPro" id="IPR018520">
    <property type="entry name" value="UPP_synth-like_CS"/>
</dbReference>
<comment type="similarity">
    <text evidence="2">Belongs to the UPP synthase family.</text>
</comment>
<dbReference type="RefSeq" id="WP_209666844.1">
    <property type="nucleotide sequence ID" value="NZ_JAGGMS010000001.1"/>
</dbReference>
<dbReference type="HAMAP" id="MF_01139">
    <property type="entry name" value="ISPT"/>
    <property type="match status" value="1"/>
</dbReference>
<dbReference type="InterPro" id="IPR002060">
    <property type="entry name" value="Squ/phyt_synthse"/>
</dbReference>
<dbReference type="EC" id="2.5.1.-" evidence="2"/>
<dbReference type="SUPFAM" id="SSF48576">
    <property type="entry name" value="Terpenoid synthases"/>
    <property type="match status" value="1"/>
</dbReference>
<dbReference type="InterPro" id="IPR036424">
    <property type="entry name" value="UPP_synth-like_sf"/>
</dbReference>
<feature type="binding site" evidence="2">
    <location>
        <position position="523"/>
    </location>
    <ligand>
        <name>Mg(2+)</name>
        <dbReference type="ChEBI" id="CHEBI:18420"/>
    </ligand>
</feature>
<feature type="active site" evidence="2">
    <location>
        <position position="336"/>
    </location>
</feature>
<dbReference type="NCBIfam" id="TIGR00055">
    <property type="entry name" value="uppS"/>
    <property type="match status" value="1"/>
</dbReference>
<gene>
    <name evidence="3" type="ORF">JOM49_005235</name>
</gene>
<feature type="binding site" evidence="2">
    <location>
        <position position="387"/>
    </location>
    <ligand>
        <name>substrate</name>
    </ligand>
</feature>
<feature type="binding site" evidence="2">
    <location>
        <begin position="337"/>
        <end position="340"/>
    </location>
    <ligand>
        <name>substrate</name>
    </ligand>
</feature>
<dbReference type="PANTHER" id="PTHR10291:SF0">
    <property type="entry name" value="DEHYDRODOLICHYL DIPHOSPHATE SYNTHASE 2"/>
    <property type="match status" value="1"/>
</dbReference>
<dbReference type="SUPFAM" id="SSF64005">
    <property type="entry name" value="Undecaprenyl diphosphate synthase"/>
    <property type="match status" value="1"/>
</dbReference>
<accession>A0ABS4PWA4</accession>
<keyword evidence="2" id="KW-0479">Metal-binding</keyword>
<dbReference type="InterPro" id="IPR001441">
    <property type="entry name" value="UPP_synth-like"/>
</dbReference>
<dbReference type="Pfam" id="PF00494">
    <property type="entry name" value="SQS_PSY"/>
    <property type="match status" value="1"/>
</dbReference>
<dbReference type="CDD" id="cd00475">
    <property type="entry name" value="Cis_IPPS"/>
    <property type="match status" value="1"/>
</dbReference>
<sequence>MTEVFATATMDATELHESFQRCERELRGGYAPIAVAVELLPRATRPFMYALAAFAAHTDHLADENPGDPGAIITWRAETLDELRRGHSDHPLRRAFVHTVRTQNLDHRVVEELLDGFVADSAAPPRFETVADQRAYLRAVSGTVAELGMPLLEPTGSLQELARLLSVLGEVFQLVDIFQDFPIDLARGRCYLPAGDLRRLGLTVEDLRGTGNRPALDALIELQRKRAADLLDQGSRAMSMVHPSSEPFLSAGILAVQAYLDELSRQKSAALTRRMRLPMPKTLPTGWNPVHSTTRPRRIRLTRARGPLRLRGIFTKRRAPLHAEQARPHHAAVILDGNRRWATAQGKPIEYGHRAGMENLIRLAETASDLAVPYMSVFAFSVDNWSRSEAERTMLFTLFAHSIEQHRERLHQQGIRLQWCGRRDRVPPGVRSALEATEQLTANNTGTALTVCLDYGGRTELLTATRALAAEAATGLINPAAITEDDLVRRFYLPDLPPVDLLIRTSGEKRISNFLPWQAAYAELVFEPVPWPDFTRDHLLAAFDEYSRRRRRFGGNNDTPVPLPA</sequence>
<name>A0ABS4PWA4_9PSEU</name>
<feature type="binding site" evidence="2">
    <location>
        <position position="353"/>
    </location>
    <ligand>
        <name>substrate</name>
    </ligand>
</feature>
<comment type="function">
    <text evidence="2">Catalyzes the condensation of isopentenyl diphosphate (IPP) with allylic pyrophosphates generating different type of terpenoids.</text>
</comment>
<evidence type="ECO:0000256" key="2">
    <source>
        <dbReference type="HAMAP-Rule" id="MF_01139"/>
    </source>
</evidence>
<proteinExistence type="inferred from homology"/>
<dbReference type="PANTHER" id="PTHR10291">
    <property type="entry name" value="DEHYDRODOLICHYL DIPHOSPHATE SYNTHASE FAMILY MEMBER"/>
    <property type="match status" value="1"/>
</dbReference>
<dbReference type="Pfam" id="PF01255">
    <property type="entry name" value="Prenyltransf"/>
    <property type="match status" value="1"/>
</dbReference>
<feature type="binding site" evidence="2">
    <location>
        <begin position="381"/>
        <end position="383"/>
    </location>
    <ligand>
        <name>substrate</name>
    </ligand>
</feature>
<keyword evidence="2" id="KW-0460">Magnesium</keyword>
<dbReference type="Gene3D" id="3.40.1180.10">
    <property type="entry name" value="Decaprenyl diphosphate synthase-like"/>
    <property type="match status" value="1"/>
</dbReference>